<dbReference type="RefSeq" id="WP_124942902.1">
    <property type="nucleotide sequence ID" value="NZ_RHGY01000002.1"/>
</dbReference>
<accession>A0A3P2RLB1</accession>
<dbReference type="EMBL" id="RHGY01000002">
    <property type="protein sequence ID" value="RRG18258.1"/>
    <property type="molecule type" value="Genomic_DNA"/>
</dbReference>
<reference evidence="1 2" key="1">
    <citation type="submission" date="2018-10" db="EMBL/GenBank/DDBJ databases">
        <title>Draft genome sequence of Weissella viridescens UCO-SMC3.</title>
        <authorList>
            <person name="Garcia-Cancino A."/>
            <person name="Espinoza-Monje M."/>
            <person name="Albarracin L."/>
            <person name="Garcia-Castillo V."/>
            <person name="Campos-Martin J."/>
            <person name="Nakano Y."/>
            <person name="Guitierrez-Zamorano C."/>
            <person name="Ikeda-Ohtsubo W."/>
            <person name="Morita H."/>
            <person name="Kitazawa H."/>
            <person name="Villena J."/>
        </authorList>
    </citation>
    <scope>NUCLEOTIDE SEQUENCE [LARGE SCALE GENOMIC DNA]</scope>
    <source>
        <strain evidence="1 2">UCO-SMC3</strain>
    </source>
</reference>
<evidence type="ECO:0000313" key="2">
    <source>
        <dbReference type="Proteomes" id="UP000275836"/>
    </source>
</evidence>
<protein>
    <submittedName>
        <fullName evidence="1">Uncharacterized protein</fullName>
    </submittedName>
</protein>
<sequence length="73" mass="8589">MRQVNFYDIFNSDDRKQRLKILDIDGRIFEGYFDGQTDAFDNDPEVDTIELELDNGRIVTFPESDIKTIELID</sequence>
<proteinExistence type="predicted"/>
<name>A0A3P2RLB1_WEIVI</name>
<organism evidence="1 2">
    <name type="scientific">Weissella viridescens</name>
    <name type="common">Lactobacillus viridescens</name>
    <dbReference type="NCBI Taxonomy" id="1629"/>
    <lineage>
        <taxon>Bacteria</taxon>
        <taxon>Bacillati</taxon>
        <taxon>Bacillota</taxon>
        <taxon>Bacilli</taxon>
        <taxon>Lactobacillales</taxon>
        <taxon>Lactobacillaceae</taxon>
        <taxon>Weissella</taxon>
    </lineage>
</organism>
<dbReference type="Proteomes" id="UP000275836">
    <property type="component" value="Unassembled WGS sequence"/>
</dbReference>
<evidence type="ECO:0000313" key="1">
    <source>
        <dbReference type="EMBL" id="RRG18258.1"/>
    </source>
</evidence>
<comment type="caution">
    <text evidence="1">The sequence shown here is derived from an EMBL/GenBank/DDBJ whole genome shotgun (WGS) entry which is preliminary data.</text>
</comment>
<dbReference type="AlphaFoldDB" id="A0A3P2RLB1"/>
<gene>
    <name evidence="1" type="ORF">D3P96_02940</name>
</gene>